<evidence type="ECO:0000256" key="1">
    <source>
        <dbReference type="SAM" id="MobiDB-lite"/>
    </source>
</evidence>
<protein>
    <recommendedName>
        <fullName evidence="4">Phasin domain-containing protein</fullName>
    </recommendedName>
</protein>
<dbReference type="Proteomes" id="UP000032515">
    <property type="component" value="Unassembled WGS sequence"/>
</dbReference>
<name>A0A0D7EUP3_RHOPL</name>
<evidence type="ECO:0000313" key="2">
    <source>
        <dbReference type="EMBL" id="KIZ44265.1"/>
    </source>
</evidence>
<reference evidence="2 3" key="1">
    <citation type="submission" date="2014-11" db="EMBL/GenBank/DDBJ databases">
        <title>Genomics and ecophysiology of heterotrophic nitrogen fixing bacteria isolated from estuarine surface water.</title>
        <authorList>
            <person name="Bentzon-Tilia M."/>
            <person name="Severin I."/>
            <person name="Hansen L.H."/>
            <person name="Riemann L."/>
        </authorList>
    </citation>
    <scope>NUCLEOTIDE SEQUENCE [LARGE SCALE GENOMIC DNA]</scope>
    <source>
        <strain evidence="2 3">BAL398</strain>
    </source>
</reference>
<organism evidence="2 3">
    <name type="scientific">Rhodopseudomonas palustris</name>
    <dbReference type="NCBI Taxonomy" id="1076"/>
    <lineage>
        <taxon>Bacteria</taxon>
        <taxon>Pseudomonadati</taxon>
        <taxon>Pseudomonadota</taxon>
        <taxon>Alphaproteobacteria</taxon>
        <taxon>Hyphomicrobiales</taxon>
        <taxon>Nitrobacteraceae</taxon>
        <taxon>Rhodopseudomonas</taxon>
    </lineage>
</organism>
<dbReference type="EMBL" id="JXXE01000195">
    <property type="protein sequence ID" value="KIZ44265.1"/>
    <property type="molecule type" value="Genomic_DNA"/>
</dbReference>
<evidence type="ECO:0008006" key="4">
    <source>
        <dbReference type="Google" id="ProtNLM"/>
    </source>
</evidence>
<comment type="caution">
    <text evidence="2">The sequence shown here is derived from an EMBL/GenBank/DDBJ whole genome shotgun (WGS) entry which is preliminary data.</text>
</comment>
<dbReference type="OrthoDB" id="8138512at2"/>
<dbReference type="AlphaFoldDB" id="A0A0D7EUP3"/>
<dbReference type="RefSeq" id="WP_044409528.1">
    <property type="nucleotide sequence ID" value="NZ_JXXE01000195.1"/>
</dbReference>
<feature type="compositionally biased region" description="Basic and acidic residues" evidence="1">
    <location>
        <begin position="118"/>
        <end position="130"/>
    </location>
</feature>
<evidence type="ECO:0000313" key="3">
    <source>
        <dbReference type="Proteomes" id="UP000032515"/>
    </source>
</evidence>
<feature type="region of interest" description="Disordered" evidence="1">
    <location>
        <begin position="108"/>
        <end position="130"/>
    </location>
</feature>
<dbReference type="PATRIC" id="fig|1076.23.peg.1393"/>
<proteinExistence type="predicted"/>
<sequence length="130" mass="14507">MSETVTSFPNMLQPTAALKTYAPVSVKFWEAEENVLGGMKEYADGWFTRRRIGTQAALDTAKRLGEAATPLDALREYQDWANGAFARLMEDGLAFQQQMMRVSNEIGAKMPTAESDLIGERPKSEERRSA</sequence>
<gene>
    <name evidence="2" type="ORF">OO17_10080</name>
</gene>
<accession>A0A0D7EUP3</accession>